<dbReference type="Proteomes" id="UP001257914">
    <property type="component" value="Unassembled WGS sequence"/>
</dbReference>
<organism evidence="3 4">
    <name type="scientific">Psychrosphaera aquimarina</name>
    <dbReference type="NCBI Taxonomy" id="2044854"/>
    <lineage>
        <taxon>Bacteria</taxon>
        <taxon>Pseudomonadati</taxon>
        <taxon>Pseudomonadota</taxon>
        <taxon>Gammaproteobacteria</taxon>
        <taxon>Alteromonadales</taxon>
        <taxon>Pseudoalteromonadaceae</taxon>
        <taxon>Psychrosphaera</taxon>
    </lineage>
</organism>
<evidence type="ECO:0000259" key="2">
    <source>
        <dbReference type="Pfam" id="PF10675"/>
    </source>
</evidence>
<feature type="transmembrane region" description="Helical" evidence="1">
    <location>
        <begin position="6"/>
        <end position="24"/>
    </location>
</feature>
<feature type="domain" description="DUF2489" evidence="2">
    <location>
        <begin position="12"/>
        <end position="141"/>
    </location>
</feature>
<gene>
    <name evidence="3" type="ORF">RT723_03615</name>
</gene>
<name>A0ABU3QXD4_9GAMM</name>
<keyword evidence="4" id="KW-1185">Reference proteome</keyword>
<keyword evidence="1" id="KW-0472">Membrane</keyword>
<keyword evidence="1" id="KW-1133">Transmembrane helix</keyword>
<sequence>MYIIITLAVVIIAGLSYYAGTLIWQVKQQKKTAAAEKTKRLSYITDSIFHIAKAMQAEQCEPSEGVLRIWVLLEHYNNDQPEPKYYQEVYPGYWSLYSEIKDMPTHDARKKFNKKEILKLDLERMEAEQKYAEQIVVDTNHLLTEFDIKSN</sequence>
<evidence type="ECO:0000313" key="4">
    <source>
        <dbReference type="Proteomes" id="UP001257914"/>
    </source>
</evidence>
<dbReference type="EMBL" id="JAWCUA010000003">
    <property type="protein sequence ID" value="MDU0112101.1"/>
    <property type="molecule type" value="Genomic_DNA"/>
</dbReference>
<evidence type="ECO:0000313" key="3">
    <source>
        <dbReference type="EMBL" id="MDU0112101.1"/>
    </source>
</evidence>
<proteinExistence type="predicted"/>
<reference evidence="3 4" key="1">
    <citation type="submission" date="2023-10" db="EMBL/GenBank/DDBJ databases">
        <title>Psychrosphaera aquimaarina strain SW33 isolated from seawater.</title>
        <authorList>
            <person name="Bayburt H."/>
            <person name="Kim J.M."/>
            <person name="Choi B.J."/>
            <person name="Jeon C.O."/>
        </authorList>
    </citation>
    <scope>NUCLEOTIDE SEQUENCE [LARGE SCALE GENOMIC DNA]</scope>
    <source>
        <strain evidence="3 4">KCTC 52743</strain>
    </source>
</reference>
<accession>A0ABU3QXD4</accession>
<dbReference type="RefSeq" id="WP_315945913.1">
    <property type="nucleotide sequence ID" value="NZ_JAWCUA010000003.1"/>
</dbReference>
<dbReference type="InterPro" id="IPR019617">
    <property type="entry name" value="DUF2489"/>
</dbReference>
<evidence type="ECO:0000256" key="1">
    <source>
        <dbReference type="SAM" id="Phobius"/>
    </source>
</evidence>
<dbReference type="Pfam" id="PF10675">
    <property type="entry name" value="DUF2489"/>
    <property type="match status" value="1"/>
</dbReference>
<keyword evidence="1" id="KW-0812">Transmembrane</keyword>
<protein>
    <submittedName>
        <fullName evidence="3">DUF2489 domain-containing protein</fullName>
    </submittedName>
</protein>
<comment type="caution">
    <text evidence="3">The sequence shown here is derived from an EMBL/GenBank/DDBJ whole genome shotgun (WGS) entry which is preliminary data.</text>
</comment>